<name>A0ABD1SL01_9LAMI</name>
<dbReference type="SUPFAM" id="SSF56112">
    <property type="entry name" value="Protein kinase-like (PK-like)"/>
    <property type="match status" value="1"/>
</dbReference>
<dbReference type="PROSITE" id="PS00107">
    <property type="entry name" value="PROTEIN_KINASE_ATP"/>
    <property type="match status" value="1"/>
</dbReference>
<evidence type="ECO:0000256" key="1">
    <source>
        <dbReference type="ARBA" id="ARBA00004370"/>
    </source>
</evidence>
<dbReference type="Proteomes" id="UP001604277">
    <property type="component" value="Unassembled WGS sequence"/>
</dbReference>
<evidence type="ECO:0000256" key="8">
    <source>
        <dbReference type="SAM" id="Phobius"/>
    </source>
</evidence>
<keyword evidence="10" id="KW-1185">Reference proteome</keyword>
<dbReference type="GO" id="GO:0005524">
    <property type="term" value="F:ATP binding"/>
    <property type="evidence" value="ECO:0007669"/>
    <property type="project" value="UniProtKB-UniRule"/>
</dbReference>
<feature type="binding site" evidence="7">
    <location>
        <position position="108"/>
    </location>
    <ligand>
        <name>ATP</name>
        <dbReference type="ChEBI" id="CHEBI:30616"/>
    </ligand>
</feature>
<reference evidence="10" key="1">
    <citation type="submission" date="2024-07" db="EMBL/GenBank/DDBJ databases">
        <title>Two chromosome-level genome assemblies of Korean endemic species Abeliophyllum distichum and Forsythia ovata (Oleaceae).</title>
        <authorList>
            <person name="Jang H."/>
        </authorList>
    </citation>
    <scope>NUCLEOTIDE SEQUENCE [LARGE SCALE GENOMIC DNA]</scope>
</reference>
<proteinExistence type="predicted"/>
<keyword evidence="2" id="KW-0433">Leucine-rich repeat</keyword>
<dbReference type="PANTHER" id="PTHR27008">
    <property type="entry name" value="OS04G0122200 PROTEIN"/>
    <property type="match status" value="1"/>
</dbReference>
<keyword evidence="3 8" id="KW-0812">Transmembrane</keyword>
<dbReference type="InterPro" id="IPR051809">
    <property type="entry name" value="Plant_receptor-like_S/T_kinase"/>
</dbReference>
<dbReference type="PANTHER" id="PTHR27008:SF585">
    <property type="entry name" value="PROTEIN KINASE DOMAIN-CONTAINING PROTEIN"/>
    <property type="match status" value="1"/>
</dbReference>
<dbReference type="InterPro" id="IPR011009">
    <property type="entry name" value="Kinase-like_dom_sf"/>
</dbReference>
<organism evidence="9 10">
    <name type="scientific">Forsythia ovata</name>
    <dbReference type="NCBI Taxonomy" id="205694"/>
    <lineage>
        <taxon>Eukaryota</taxon>
        <taxon>Viridiplantae</taxon>
        <taxon>Streptophyta</taxon>
        <taxon>Embryophyta</taxon>
        <taxon>Tracheophyta</taxon>
        <taxon>Spermatophyta</taxon>
        <taxon>Magnoliopsida</taxon>
        <taxon>eudicotyledons</taxon>
        <taxon>Gunneridae</taxon>
        <taxon>Pentapetalae</taxon>
        <taxon>asterids</taxon>
        <taxon>lamiids</taxon>
        <taxon>Lamiales</taxon>
        <taxon>Oleaceae</taxon>
        <taxon>Forsythieae</taxon>
        <taxon>Forsythia</taxon>
    </lineage>
</organism>
<evidence type="ECO:0000256" key="5">
    <source>
        <dbReference type="ARBA" id="ARBA00022989"/>
    </source>
</evidence>
<evidence type="ECO:0000256" key="7">
    <source>
        <dbReference type="PROSITE-ProRule" id="PRU10141"/>
    </source>
</evidence>
<evidence type="ECO:0000256" key="4">
    <source>
        <dbReference type="ARBA" id="ARBA00022737"/>
    </source>
</evidence>
<keyword evidence="7" id="KW-0067">ATP-binding</keyword>
<keyword evidence="5 8" id="KW-1133">Transmembrane helix</keyword>
<evidence type="ECO:0000256" key="6">
    <source>
        <dbReference type="ARBA" id="ARBA00023136"/>
    </source>
</evidence>
<evidence type="ECO:0000313" key="10">
    <source>
        <dbReference type="Proteomes" id="UP001604277"/>
    </source>
</evidence>
<comment type="caution">
    <text evidence="9">The sequence shown here is derived from an EMBL/GenBank/DDBJ whole genome shotgun (WGS) entry which is preliminary data.</text>
</comment>
<accession>A0ABD1SL01</accession>
<comment type="subcellular location">
    <subcellularLocation>
        <location evidence="1">Membrane</location>
    </subcellularLocation>
</comment>
<dbReference type="GO" id="GO:0016020">
    <property type="term" value="C:membrane"/>
    <property type="evidence" value="ECO:0007669"/>
    <property type="project" value="UniProtKB-SubCell"/>
</dbReference>
<evidence type="ECO:0000313" key="9">
    <source>
        <dbReference type="EMBL" id="KAL2501166.1"/>
    </source>
</evidence>
<keyword evidence="7" id="KW-0547">Nucleotide-binding</keyword>
<evidence type="ECO:0000256" key="3">
    <source>
        <dbReference type="ARBA" id="ARBA00022692"/>
    </source>
</evidence>
<evidence type="ECO:0000256" key="2">
    <source>
        <dbReference type="ARBA" id="ARBA00022614"/>
    </source>
</evidence>
<dbReference type="EMBL" id="JBFOLJ010000010">
    <property type="protein sequence ID" value="KAL2501166.1"/>
    <property type="molecule type" value="Genomic_DNA"/>
</dbReference>
<feature type="transmembrane region" description="Helical" evidence="8">
    <location>
        <begin position="20"/>
        <end position="45"/>
    </location>
</feature>
<keyword evidence="6 8" id="KW-0472">Membrane</keyword>
<dbReference type="InterPro" id="IPR017441">
    <property type="entry name" value="Protein_kinase_ATP_BS"/>
</dbReference>
<dbReference type="Gene3D" id="3.30.200.20">
    <property type="entry name" value="Phosphorylase Kinase, domain 1"/>
    <property type="match status" value="1"/>
</dbReference>
<gene>
    <name evidence="9" type="ORF">Fot_35014</name>
</gene>
<dbReference type="AlphaFoldDB" id="A0ABD1SL01"/>
<keyword evidence="4" id="KW-0677">Repeat</keyword>
<sequence>MSTNVSPCQPIATHRSKRKTILRFVFILLGTLALILSVIFAYAFVRYRRKDKVQIGTDLLPITTPLRVSYYEIFEATNGYSESNLLGTGSFGSVYSGTLRSGKNVAVKVFNMQLQKAIKSFEVECECCATFATGISVNS</sequence>
<protein>
    <submittedName>
        <fullName evidence="9">LRR receptor-like serine/threonine-protein kinase</fullName>
    </submittedName>
</protein>